<feature type="coiled-coil region" evidence="1">
    <location>
        <begin position="204"/>
        <end position="238"/>
    </location>
</feature>
<dbReference type="EMBL" id="BARU01006115">
    <property type="protein sequence ID" value="GAH45241.1"/>
    <property type="molecule type" value="Genomic_DNA"/>
</dbReference>
<comment type="caution">
    <text evidence="3">The sequence shown here is derived from an EMBL/GenBank/DDBJ whole genome shotgun (WGS) entry which is preliminary data.</text>
</comment>
<sequence>MPPPPSLEELLQFYERNWLSAGYESAEEEADYKAYGREMLAKFWEIHSSDFRMPIAVEWMFNIDVEGVKLRGFIDRVDKLDSGGLSIVDYKTDRELFTKDDLEKNLQLTLYQLAVEQSWFLPVERLTLYHFRSNTPCSCQPRDEAQLEEAKNLVLEVASGIAEERFPAIESGRCPCDFAEHCPYYRQQLVAEPEETDILGGMAVDEAVERYVSLQNEIKELQLQLDELKQMIIAFCRAEGLNRVYGSEHALTYKMMERAGFSEAEVRALLEPEGLWERVLGFDQSKIKELITDEAVAQEVRRKLEALRQVVSTYPNLWPRKLAKEE</sequence>
<accession>X1FHV2</accession>
<reference evidence="3" key="1">
    <citation type="journal article" date="2014" name="Front. Microbiol.">
        <title>High frequency of phylogenetically diverse reductive dehalogenase-homologous genes in deep subseafloor sedimentary metagenomes.</title>
        <authorList>
            <person name="Kawai M."/>
            <person name="Futagami T."/>
            <person name="Toyoda A."/>
            <person name="Takaki Y."/>
            <person name="Nishi S."/>
            <person name="Hori S."/>
            <person name="Arai W."/>
            <person name="Tsubouchi T."/>
            <person name="Morono Y."/>
            <person name="Uchiyama I."/>
            <person name="Ito T."/>
            <person name="Fujiyama A."/>
            <person name="Inagaki F."/>
            <person name="Takami H."/>
        </authorList>
    </citation>
    <scope>NUCLEOTIDE SEQUENCE</scope>
    <source>
        <strain evidence="3">Expedition CK06-06</strain>
    </source>
</reference>
<organism evidence="3">
    <name type="scientific">marine sediment metagenome</name>
    <dbReference type="NCBI Taxonomy" id="412755"/>
    <lineage>
        <taxon>unclassified sequences</taxon>
        <taxon>metagenomes</taxon>
        <taxon>ecological metagenomes</taxon>
    </lineage>
</organism>
<protein>
    <recommendedName>
        <fullName evidence="2">PD-(D/E)XK endonuclease-like domain-containing protein</fullName>
    </recommendedName>
</protein>
<dbReference type="Pfam" id="PF12705">
    <property type="entry name" value="PDDEXK_1"/>
    <property type="match status" value="1"/>
</dbReference>
<dbReference type="Gene3D" id="3.90.320.10">
    <property type="match status" value="1"/>
</dbReference>
<dbReference type="SUPFAM" id="SSF52980">
    <property type="entry name" value="Restriction endonuclease-like"/>
    <property type="match status" value="1"/>
</dbReference>
<evidence type="ECO:0000256" key="1">
    <source>
        <dbReference type="SAM" id="Coils"/>
    </source>
</evidence>
<evidence type="ECO:0000313" key="3">
    <source>
        <dbReference type="EMBL" id="GAH45241.1"/>
    </source>
</evidence>
<feature type="domain" description="PD-(D/E)XK endonuclease-like" evidence="2">
    <location>
        <begin position="6"/>
        <end position="184"/>
    </location>
</feature>
<dbReference type="InterPro" id="IPR038726">
    <property type="entry name" value="PDDEXK_AddAB-type"/>
</dbReference>
<keyword evidence="1" id="KW-0175">Coiled coil</keyword>
<gene>
    <name evidence="3" type="ORF">S03H2_12012</name>
</gene>
<name>X1FHV2_9ZZZZ</name>
<dbReference type="AlphaFoldDB" id="X1FHV2"/>
<dbReference type="InterPro" id="IPR011335">
    <property type="entry name" value="Restrct_endonuc-II-like"/>
</dbReference>
<dbReference type="InterPro" id="IPR011604">
    <property type="entry name" value="PDDEXK-like_dom_sf"/>
</dbReference>
<evidence type="ECO:0000259" key="2">
    <source>
        <dbReference type="Pfam" id="PF12705"/>
    </source>
</evidence>
<proteinExistence type="predicted"/>